<dbReference type="EMBL" id="BARW01025284">
    <property type="protein sequence ID" value="GAJ06923.1"/>
    <property type="molecule type" value="Genomic_DNA"/>
</dbReference>
<accession>X1TNL7</accession>
<gene>
    <name evidence="1" type="ORF">S12H4_41485</name>
</gene>
<comment type="caution">
    <text evidence="1">The sequence shown here is derived from an EMBL/GenBank/DDBJ whole genome shotgun (WGS) entry which is preliminary data.</text>
</comment>
<protein>
    <submittedName>
        <fullName evidence="1">Uncharacterized protein</fullName>
    </submittedName>
</protein>
<sequence>MKIKVADEVWIACALLHRENPDRISFSTREIVDRVAKEDIFGRLRPGVQVHVSLHCVANVRPNPGNYRVLYQMERGQYRLFKKGRDNFHSYREGGKIRPEKGVIPDWYTYLVDWYETEYIHS</sequence>
<name>X1TNL7_9ZZZZ</name>
<organism evidence="1">
    <name type="scientific">marine sediment metagenome</name>
    <dbReference type="NCBI Taxonomy" id="412755"/>
    <lineage>
        <taxon>unclassified sequences</taxon>
        <taxon>metagenomes</taxon>
        <taxon>ecological metagenomes</taxon>
    </lineage>
</organism>
<proteinExistence type="predicted"/>
<dbReference type="AlphaFoldDB" id="X1TNL7"/>
<evidence type="ECO:0000313" key="1">
    <source>
        <dbReference type="EMBL" id="GAJ06923.1"/>
    </source>
</evidence>
<reference evidence="1" key="1">
    <citation type="journal article" date="2014" name="Front. Microbiol.">
        <title>High frequency of phylogenetically diverse reductive dehalogenase-homologous genes in deep subseafloor sedimentary metagenomes.</title>
        <authorList>
            <person name="Kawai M."/>
            <person name="Futagami T."/>
            <person name="Toyoda A."/>
            <person name="Takaki Y."/>
            <person name="Nishi S."/>
            <person name="Hori S."/>
            <person name="Arai W."/>
            <person name="Tsubouchi T."/>
            <person name="Morono Y."/>
            <person name="Uchiyama I."/>
            <person name="Ito T."/>
            <person name="Fujiyama A."/>
            <person name="Inagaki F."/>
            <person name="Takami H."/>
        </authorList>
    </citation>
    <scope>NUCLEOTIDE SEQUENCE</scope>
    <source>
        <strain evidence="1">Expedition CK06-06</strain>
    </source>
</reference>